<organism evidence="9 10">
    <name type="scientific">Methanospirillum purgamenti</name>
    <dbReference type="NCBI Taxonomy" id="2834276"/>
    <lineage>
        <taxon>Archaea</taxon>
        <taxon>Methanobacteriati</taxon>
        <taxon>Methanobacteriota</taxon>
        <taxon>Stenosarchaea group</taxon>
        <taxon>Methanomicrobia</taxon>
        <taxon>Methanomicrobiales</taxon>
        <taxon>Methanospirillaceae</taxon>
        <taxon>Methanospirillum</taxon>
    </lineage>
</organism>
<dbReference type="CDD" id="cd00130">
    <property type="entry name" value="PAS"/>
    <property type="match status" value="2"/>
</dbReference>
<dbReference type="InterPro" id="IPR003661">
    <property type="entry name" value="HisK_dim/P_dom"/>
</dbReference>
<dbReference type="PANTHER" id="PTHR43304:SF1">
    <property type="entry name" value="PAC DOMAIN-CONTAINING PROTEIN"/>
    <property type="match status" value="1"/>
</dbReference>
<evidence type="ECO:0000256" key="5">
    <source>
        <dbReference type="ARBA" id="ARBA00022777"/>
    </source>
</evidence>
<keyword evidence="5" id="KW-0418">Kinase</keyword>
<dbReference type="SUPFAM" id="SSF158472">
    <property type="entry name" value="HAMP domain-like"/>
    <property type="match status" value="1"/>
</dbReference>
<feature type="domain" description="PAS" evidence="7">
    <location>
        <begin position="487"/>
        <end position="544"/>
    </location>
</feature>
<evidence type="ECO:0000313" key="10">
    <source>
        <dbReference type="Proteomes" id="UP000680656"/>
    </source>
</evidence>
<dbReference type="SUPFAM" id="SSF55785">
    <property type="entry name" value="PYP-like sensor domain (PAS domain)"/>
    <property type="match status" value="2"/>
</dbReference>
<keyword evidence="4" id="KW-0808">Transferase</keyword>
<keyword evidence="6" id="KW-0812">Transmembrane</keyword>
<evidence type="ECO:0000313" key="9">
    <source>
        <dbReference type="EMBL" id="QVV87682.1"/>
    </source>
</evidence>
<dbReference type="InterPro" id="IPR003660">
    <property type="entry name" value="HAMP_dom"/>
</dbReference>
<feature type="transmembrane region" description="Helical" evidence="6">
    <location>
        <begin position="280"/>
        <end position="304"/>
    </location>
</feature>
<keyword evidence="10" id="KW-1185">Reference proteome</keyword>
<dbReference type="KEGG" id="mrtj:KHC33_09940"/>
<dbReference type="CDD" id="cd12912">
    <property type="entry name" value="PDC2_MCP_like"/>
    <property type="match status" value="1"/>
</dbReference>
<dbReference type="PROSITE" id="PS50112">
    <property type="entry name" value="PAS"/>
    <property type="match status" value="1"/>
</dbReference>
<evidence type="ECO:0000256" key="2">
    <source>
        <dbReference type="ARBA" id="ARBA00012438"/>
    </source>
</evidence>
<proteinExistence type="predicted"/>
<protein>
    <recommendedName>
        <fullName evidence="2">histidine kinase</fullName>
        <ecNumber evidence="2">2.7.13.3</ecNumber>
    </recommendedName>
</protein>
<name>A0A8E7AUA5_9EURY</name>
<dbReference type="GO" id="GO:0000155">
    <property type="term" value="F:phosphorelay sensor kinase activity"/>
    <property type="evidence" value="ECO:0007669"/>
    <property type="project" value="InterPro"/>
</dbReference>
<reference evidence="9 10" key="1">
    <citation type="submission" date="2021-05" db="EMBL/GenBank/DDBJ databases">
        <title>A novel Methanospirillum isolate from a pyrite-forming mixed culture.</title>
        <authorList>
            <person name="Bunk B."/>
            <person name="Sproer C."/>
            <person name="Spring S."/>
            <person name="Pester M."/>
        </authorList>
    </citation>
    <scope>NUCLEOTIDE SEQUENCE [LARGE SCALE GENOMIC DNA]</scope>
    <source>
        <strain evidence="9 10">J.3.6.1-F.2.7.3</strain>
    </source>
</reference>
<dbReference type="SMART" id="SM00388">
    <property type="entry name" value="HisKA"/>
    <property type="match status" value="1"/>
</dbReference>
<evidence type="ECO:0000256" key="1">
    <source>
        <dbReference type="ARBA" id="ARBA00000085"/>
    </source>
</evidence>
<evidence type="ECO:0000256" key="6">
    <source>
        <dbReference type="SAM" id="Phobius"/>
    </source>
</evidence>
<dbReference type="NCBIfam" id="TIGR00229">
    <property type="entry name" value="sensory_box"/>
    <property type="match status" value="2"/>
</dbReference>
<dbReference type="GO" id="GO:0016020">
    <property type="term" value="C:membrane"/>
    <property type="evidence" value="ECO:0007669"/>
    <property type="project" value="InterPro"/>
</dbReference>
<keyword evidence="3" id="KW-0597">Phosphoprotein</keyword>
<dbReference type="Pfam" id="PF13426">
    <property type="entry name" value="PAS_9"/>
    <property type="match status" value="1"/>
</dbReference>
<dbReference type="Pfam" id="PF00672">
    <property type="entry name" value="HAMP"/>
    <property type="match status" value="1"/>
</dbReference>
<dbReference type="SMART" id="SM00304">
    <property type="entry name" value="HAMP"/>
    <property type="match status" value="1"/>
</dbReference>
<dbReference type="InterPro" id="IPR013655">
    <property type="entry name" value="PAS_fold_3"/>
</dbReference>
<dbReference type="SMART" id="SM00091">
    <property type="entry name" value="PAS"/>
    <property type="match status" value="2"/>
</dbReference>
<comment type="catalytic activity">
    <reaction evidence="1">
        <text>ATP + protein L-histidine = ADP + protein N-phospho-L-histidine.</text>
        <dbReference type="EC" id="2.7.13.3"/>
    </reaction>
</comment>
<dbReference type="GeneID" id="65097506"/>
<dbReference type="InterPro" id="IPR052162">
    <property type="entry name" value="Sensor_kinase/Photoreceptor"/>
</dbReference>
<keyword evidence="6" id="KW-1133">Transmembrane helix</keyword>
<evidence type="ECO:0000259" key="8">
    <source>
        <dbReference type="PROSITE" id="PS50885"/>
    </source>
</evidence>
<gene>
    <name evidence="9" type="ORF">KHC33_09940</name>
</gene>
<dbReference type="InterPro" id="IPR000014">
    <property type="entry name" value="PAS"/>
</dbReference>
<evidence type="ECO:0000259" key="7">
    <source>
        <dbReference type="PROSITE" id="PS50112"/>
    </source>
</evidence>
<dbReference type="InterPro" id="IPR035965">
    <property type="entry name" value="PAS-like_dom_sf"/>
</dbReference>
<keyword evidence="6" id="KW-0472">Membrane</keyword>
<dbReference type="InterPro" id="IPR001610">
    <property type="entry name" value="PAC"/>
</dbReference>
<dbReference type="AlphaFoldDB" id="A0A8E7AUA5"/>
<dbReference type="RefSeq" id="WP_214418502.1">
    <property type="nucleotide sequence ID" value="NZ_CP075546.1"/>
</dbReference>
<dbReference type="EC" id="2.7.13.3" evidence="2"/>
<dbReference type="PANTHER" id="PTHR43304">
    <property type="entry name" value="PHYTOCHROME-LIKE PROTEIN CPH1"/>
    <property type="match status" value="1"/>
</dbReference>
<dbReference type="CDD" id="cd06225">
    <property type="entry name" value="HAMP"/>
    <property type="match status" value="1"/>
</dbReference>
<evidence type="ECO:0000256" key="4">
    <source>
        <dbReference type="ARBA" id="ARBA00022679"/>
    </source>
</evidence>
<evidence type="ECO:0000256" key="3">
    <source>
        <dbReference type="ARBA" id="ARBA00022553"/>
    </source>
</evidence>
<dbReference type="Proteomes" id="UP000680656">
    <property type="component" value="Chromosome"/>
</dbReference>
<feature type="domain" description="HAMP" evidence="8">
    <location>
        <begin position="305"/>
        <end position="357"/>
    </location>
</feature>
<dbReference type="Pfam" id="PF08447">
    <property type="entry name" value="PAS_3"/>
    <property type="match status" value="1"/>
</dbReference>
<dbReference type="EMBL" id="CP075546">
    <property type="protein sequence ID" value="QVV87682.1"/>
    <property type="molecule type" value="Genomic_DNA"/>
</dbReference>
<dbReference type="Gene3D" id="6.10.340.10">
    <property type="match status" value="1"/>
</dbReference>
<dbReference type="SMART" id="SM00086">
    <property type="entry name" value="PAC"/>
    <property type="match status" value="2"/>
</dbReference>
<dbReference type="Gene3D" id="3.30.450.20">
    <property type="entry name" value="PAS domain"/>
    <property type="match status" value="3"/>
</dbReference>
<dbReference type="PROSITE" id="PS50885">
    <property type="entry name" value="HAMP"/>
    <property type="match status" value="1"/>
</dbReference>
<accession>A0A8E7AUA5</accession>
<sequence length="682" mass="79150">MTHFSLRTKILLSILIPFFIALLILTISGFSVIDTGVKKIVSDQQVSIAELIASRMNDNLEKYARLLHSFFPPPHKKINELILNQTIKEFEESNLNLIFDQGILLYDENGSIIIQSHGTPVVESLSPSIIYSLKTSRNYYYSSLNIKNEKQYISLFVPIFSDSDGLLYIIEGKFSPEYSIFGSMLVDVLEVRKGTTGYAILIDQSGNIIYKRFIGDLYDEGDISLIKQFSNSDQNSPSSIIFYNNISEKEEYAGYSPIPGTSWGVIAREDRDVLYRDLNYHYFLTILLIFTTICFTLFLIYLLIHSFLKPLSLLISRIRDIEKGNFDLIPVPESEDEVGVLAHRFNQMVHSLKESFEKLETAKRRYWLILDQSYDGFILIRPQSYEILETNRMAREITGYSDIEMSQLNFTSLLFEPEKSPFFDAVSEISSEGMKTELMAQLLKKDNTIITVDITLIKIRIDDKIKIQVTIRDITKKIAAEKESKEKTKELNRFFSLNLDLLAILDIERRFKRLNPEWTLLTGYSTDELLSMSLSDLIHPDDRDITILRILSLNVNSYPLDISNRIRCKDNTYRWIEWRVVRYDDLIYTAARDITERKEADEKIQSGVQMLAQTQETLATLNDQIRNPLSIIMIYTEECEEMNGKKIRDEVMRIDAIIDTLDKGWIQSDKVRRVMQKYFEEK</sequence>